<dbReference type="SUPFAM" id="SSF55681">
    <property type="entry name" value="Class II aaRS and biotin synthetases"/>
    <property type="match status" value="1"/>
</dbReference>
<gene>
    <name evidence="2" type="ORF">CMN54_03285</name>
</gene>
<dbReference type="PANTHER" id="PTHR43679:SF2">
    <property type="entry name" value="OCTANOYL-[GCVH]:PROTEIN N-OCTANOYLTRANSFERASE"/>
    <property type="match status" value="1"/>
</dbReference>
<proteinExistence type="predicted"/>
<dbReference type="Pfam" id="PF21948">
    <property type="entry name" value="LplA-B_cat"/>
    <property type="match status" value="1"/>
</dbReference>
<dbReference type="Gene3D" id="3.30.930.10">
    <property type="entry name" value="Bira Bifunctional Protein, Domain 2"/>
    <property type="match status" value="1"/>
</dbReference>
<organism evidence="2 3">
    <name type="scientific">SAR324 cluster bacterium</name>
    <dbReference type="NCBI Taxonomy" id="2024889"/>
    <lineage>
        <taxon>Bacteria</taxon>
        <taxon>Deltaproteobacteria</taxon>
        <taxon>SAR324 cluster</taxon>
    </lineage>
</organism>
<dbReference type="PROSITE" id="PS51733">
    <property type="entry name" value="BPL_LPL_CATALYTIC"/>
    <property type="match status" value="1"/>
</dbReference>
<feature type="domain" description="BPL/LPL catalytic" evidence="1">
    <location>
        <begin position="37"/>
        <end position="251"/>
    </location>
</feature>
<dbReference type="Proteomes" id="UP000226525">
    <property type="component" value="Unassembled WGS sequence"/>
</dbReference>
<evidence type="ECO:0000313" key="3">
    <source>
        <dbReference type="Proteomes" id="UP000226525"/>
    </source>
</evidence>
<accession>A0A2D6YH49</accession>
<dbReference type="InterPro" id="IPR045864">
    <property type="entry name" value="aa-tRNA-synth_II/BPL/LPL"/>
</dbReference>
<comment type="caution">
    <text evidence="2">The sequence shown here is derived from an EMBL/GenBank/DDBJ whole genome shotgun (WGS) entry which is preliminary data.</text>
</comment>
<dbReference type="PANTHER" id="PTHR43679">
    <property type="entry name" value="OCTANOYLTRANSFERASE LIPM-RELATED"/>
    <property type="match status" value="1"/>
</dbReference>
<name>A0A2D6YH49_9DELT</name>
<dbReference type="AlphaFoldDB" id="A0A2D6YH49"/>
<dbReference type="EMBL" id="NZEX01000033">
    <property type="protein sequence ID" value="MAH62472.1"/>
    <property type="molecule type" value="Genomic_DNA"/>
</dbReference>
<reference evidence="3" key="1">
    <citation type="submission" date="2017-09" db="EMBL/GenBank/DDBJ databases">
        <title>The Reconstruction of 2,631 Draft Metagenome-Assembled Genomes from the Global Oceans.</title>
        <authorList>
            <person name="Tully B.J."/>
            <person name="Graham E.D."/>
            <person name="Heidelberg J.F."/>
        </authorList>
    </citation>
    <scope>NUCLEOTIDE SEQUENCE [LARGE SCALE GENOMIC DNA]</scope>
</reference>
<evidence type="ECO:0000259" key="1">
    <source>
        <dbReference type="PROSITE" id="PS51733"/>
    </source>
</evidence>
<dbReference type="InterPro" id="IPR050664">
    <property type="entry name" value="Octanoyltrans_LipM/LipL"/>
</dbReference>
<protein>
    <recommendedName>
        <fullName evidence="1">BPL/LPL catalytic domain-containing protein</fullName>
    </recommendedName>
</protein>
<dbReference type="InterPro" id="IPR004143">
    <property type="entry name" value="BPL_LPL_catalytic"/>
</dbReference>
<evidence type="ECO:0000313" key="2">
    <source>
        <dbReference type="EMBL" id="MAH62472.1"/>
    </source>
</evidence>
<sequence length="280" mass="31909">MTDLTLTPSWYLIEEEEPRSGSFNMAADEWLLRKQNSGMVPTLRLYRWDRWTLSLGRNEMLDEEFDLDWCRQRNIVVLRRTTGGRAVLHGGDLTYSLIGCLQEPPFCGGPIETYELIAQGFYRFFEEISLKPQIQERKASAPIESHVCFSAPAAYEILLQDRKVIGNAQRVITSGSYVPGQARSRSFLQHGSIPLQDQIPMLAGIFRNATAAQLRREMISLEATGCLSQFSQRELQDVLLEALSQSFGVQWQRRSWTEEELGGIARLQEEFQILEGAEAN</sequence>